<dbReference type="AlphaFoldDB" id="A0A806J308"/>
<organism evidence="2 3">
    <name type="scientific">Glaesserella parasuis ZJ0906</name>
    <dbReference type="NCBI Taxonomy" id="1322346"/>
    <lineage>
        <taxon>Bacteria</taxon>
        <taxon>Pseudomonadati</taxon>
        <taxon>Pseudomonadota</taxon>
        <taxon>Gammaproteobacteria</taxon>
        <taxon>Pasteurellales</taxon>
        <taxon>Pasteurellaceae</taxon>
        <taxon>Glaesserella</taxon>
    </lineage>
</organism>
<feature type="signal peptide" evidence="1">
    <location>
        <begin position="1"/>
        <end position="21"/>
    </location>
</feature>
<evidence type="ECO:0000313" key="2">
    <source>
        <dbReference type="EMBL" id="AGO16163.1"/>
    </source>
</evidence>
<gene>
    <name evidence="2" type="ORF">K756_04770</name>
</gene>
<dbReference type="EMBL" id="CP005384">
    <property type="protein sequence ID" value="AGO16163.1"/>
    <property type="molecule type" value="Genomic_DNA"/>
</dbReference>
<evidence type="ECO:0000313" key="3">
    <source>
        <dbReference type="Proteomes" id="UP000014672"/>
    </source>
</evidence>
<protein>
    <submittedName>
        <fullName evidence="2">Outer membrane protein</fullName>
    </submittedName>
</protein>
<name>A0A806J308_GLAPU</name>
<keyword evidence="1" id="KW-0732">Signal</keyword>
<accession>A0A806J308</accession>
<dbReference type="KEGG" id="hpaz:K756_04770"/>
<feature type="chain" id="PRO_5032919934" evidence="1">
    <location>
        <begin position="22"/>
        <end position="51"/>
    </location>
</feature>
<proteinExistence type="predicted"/>
<sequence>MKKTALAVLLGSALLAGSAVAHEAGSFIVRAGGVLLMQTLAQKQQHQLKLN</sequence>
<dbReference type="Proteomes" id="UP000014672">
    <property type="component" value="Chromosome"/>
</dbReference>
<reference evidence="2 3" key="1">
    <citation type="journal article" date="2013" name="PLoS ONE">
        <title>Complete Genome Analysis of a Haemophilus parasuis Serovar 12 Strain from China.</title>
        <authorList>
            <person name="Li Y."/>
            <person name="Kwok A.H."/>
            <person name="Jiang J."/>
            <person name="Zou Y."/>
            <person name="Zheng F."/>
            <person name="Chen P."/>
            <person name="Hou C."/>
            <person name="Leung F.C."/>
            <person name="Jiang P."/>
        </authorList>
    </citation>
    <scope>NUCLEOTIDE SEQUENCE [LARGE SCALE GENOMIC DNA]</scope>
    <source>
        <strain evidence="2 3">ZJ0906</strain>
    </source>
</reference>
<evidence type="ECO:0000256" key="1">
    <source>
        <dbReference type="SAM" id="SignalP"/>
    </source>
</evidence>